<protein>
    <submittedName>
        <fullName evidence="4">Actin-interacting protein 1</fullName>
    </submittedName>
</protein>
<reference evidence="4 5" key="1">
    <citation type="submission" date="2018-06" db="EMBL/GenBank/DDBJ databases">
        <title>Whole genome sequencing of Candida tropicalis (genome annotated by CSBL at Korea University).</title>
        <authorList>
            <person name="Ahn J."/>
        </authorList>
    </citation>
    <scope>NUCLEOTIDE SEQUENCE [LARGE SCALE GENOMIC DNA]</scope>
    <source>
        <strain evidence="4 5">ATCC 20962</strain>
    </source>
</reference>
<dbReference type="PROSITE" id="PS50082">
    <property type="entry name" value="WD_REPEATS_2"/>
    <property type="match status" value="5"/>
</dbReference>
<keyword evidence="5" id="KW-1185">Reference proteome</keyword>
<organism evidence="4 5">
    <name type="scientific">Candida viswanathii</name>
    <dbReference type="NCBI Taxonomy" id="5486"/>
    <lineage>
        <taxon>Eukaryota</taxon>
        <taxon>Fungi</taxon>
        <taxon>Dikarya</taxon>
        <taxon>Ascomycota</taxon>
        <taxon>Saccharomycotina</taxon>
        <taxon>Pichiomycetes</taxon>
        <taxon>Debaryomycetaceae</taxon>
        <taxon>Candida/Lodderomyces clade</taxon>
        <taxon>Candida</taxon>
    </lineage>
</organism>
<proteinExistence type="predicted"/>
<dbReference type="STRING" id="5486.A0A367XZS5"/>
<dbReference type="Proteomes" id="UP000253472">
    <property type="component" value="Unassembled WGS sequence"/>
</dbReference>
<evidence type="ECO:0000313" key="4">
    <source>
        <dbReference type="EMBL" id="RCK59113.1"/>
    </source>
</evidence>
<evidence type="ECO:0000313" key="5">
    <source>
        <dbReference type="Proteomes" id="UP000253472"/>
    </source>
</evidence>
<keyword evidence="1 3" id="KW-0853">WD repeat</keyword>
<dbReference type="SMART" id="SM00320">
    <property type="entry name" value="WD40"/>
    <property type="match status" value="10"/>
</dbReference>
<dbReference type="GO" id="GO:0030042">
    <property type="term" value="P:actin filament depolymerization"/>
    <property type="evidence" value="ECO:0007669"/>
    <property type="project" value="TreeGrafter"/>
</dbReference>
<feature type="repeat" description="WD" evidence="3">
    <location>
        <begin position="237"/>
        <end position="278"/>
    </location>
</feature>
<accession>A0A367XZS5</accession>
<dbReference type="PROSITE" id="PS50294">
    <property type="entry name" value="WD_REPEATS_REGION"/>
    <property type="match status" value="4"/>
</dbReference>
<sequence length="615" mass="67366">MSISPVSIAVPLPSTQRGQATHISYDPKHERLAYVNGKSIIVRPVDYRSTSPTIVFSKHIFPTAAVKFSPSGFYIASGDESGQIKIWDVSPKSEPTFEQPIIKSEFQVMSGPIRSIAWDADNSRIIAVGQGKEKFGHAFSWDSGNSIGDIQGHSSPINAVDIKPQRPYRAATVGDDHALVFFNGPPFKFDKSLRGKHTNVVRDVKFSPDGEYIVSVGSDRVINLYEGRTGEFVKKIDRAHEGGIFAVGWLPDSKSFITASADNTLKKWNVESGESDQVYEVSKTTSVANHQIGLALTKDYVVSLSSSGNLNYFKYSGELEQVVKGHQSPITKVEHNKGYVLSGGSDGKLFKWKVAKEGLEALPELQNDDEHTNYIVDILTIGDVTYTIGWDDTLKLWKDSKVTKSVKLPSQPKQLSKIASGVLVLFESELQLYSDSLALVGEEKFKFTATCIAPVDADGLKVLVTNTTANTIEEFEISGGKITKSAKEFPKMRSPPTLIRVSPDGEHFAVADSAGKYTLFKSSDGSVVSTRWAFHTSKVYDAKWTPDSKYLISGGLDSGLFLYSVERPSKVIKFPLAHASGVSGVDWVEFDADKKSGTFVTAGFDATIRTWDVSI</sequence>
<dbReference type="CDD" id="cd00200">
    <property type="entry name" value="WD40"/>
    <property type="match status" value="1"/>
</dbReference>
<dbReference type="GO" id="GO:0051015">
    <property type="term" value="F:actin filament binding"/>
    <property type="evidence" value="ECO:0007669"/>
    <property type="project" value="TreeGrafter"/>
</dbReference>
<keyword evidence="2" id="KW-0677">Repeat</keyword>
<dbReference type="InterPro" id="IPR020472">
    <property type="entry name" value="WD40_PAC1"/>
</dbReference>
<feature type="repeat" description="WD" evidence="3">
    <location>
        <begin position="599"/>
        <end position="615"/>
    </location>
</feature>
<dbReference type="Gene3D" id="2.130.10.10">
    <property type="entry name" value="YVTN repeat-like/Quinoprotein amine dehydrogenase"/>
    <property type="match status" value="2"/>
</dbReference>
<comment type="caution">
    <text evidence="4">The sequence shown here is derived from an EMBL/GenBank/DDBJ whole genome shotgun (WGS) entry which is preliminary data.</text>
</comment>
<dbReference type="PANTHER" id="PTHR19856:SF0">
    <property type="entry name" value="WD REPEAT-CONTAINING PROTEIN 1"/>
    <property type="match status" value="1"/>
</dbReference>
<dbReference type="PANTHER" id="PTHR19856">
    <property type="entry name" value="WD-REPEATCONTAINING PROTEIN WDR1"/>
    <property type="match status" value="1"/>
</dbReference>
<dbReference type="PRINTS" id="PR00320">
    <property type="entry name" value="GPROTEINBRPT"/>
</dbReference>
<feature type="repeat" description="WD" evidence="3">
    <location>
        <begin position="532"/>
        <end position="573"/>
    </location>
</feature>
<name>A0A367XZS5_9ASCO</name>
<evidence type="ECO:0000256" key="3">
    <source>
        <dbReference type="PROSITE-ProRule" id="PRU00221"/>
    </source>
</evidence>
<feature type="repeat" description="WD" evidence="3">
    <location>
        <begin position="194"/>
        <end position="235"/>
    </location>
</feature>
<dbReference type="InterPro" id="IPR015943">
    <property type="entry name" value="WD40/YVTN_repeat-like_dom_sf"/>
</dbReference>
<evidence type="ECO:0000256" key="1">
    <source>
        <dbReference type="ARBA" id="ARBA00022574"/>
    </source>
</evidence>
<gene>
    <name evidence="4" type="primary">AIP1_0</name>
    <name evidence="4" type="ORF">Cantr_07802</name>
</gene>
<dbReference type="FunFam" id="2.130.10.10:FF:000102">
    <property type="entry name" value="Actin-interacting protein 1"/>
    <property type="match status" value="1"/>
</dbReference>
<dbReference type="Pfam" id="PF00400">
    <property type="entry name" value="WD40"/>
    <property type="match status" value="5"/>
</dbReference>
<feature type="repeat" description="WD" evidence="3">
    <location>
        <begin position="56"/>
        <end position="90"/>
    </location>
</feature>
<dbReference type="OrthoDB" id="2306at2759"/>
<dbReference type="GO" id="GO:0030864">
    <property type="term" value="C:cortical actin cytoskeleton"/>
    <property type="evidence" value="ECO:0007669"/>
    <property type="project" value="TreeGrafter"/>
</dbReference>
<dbReference type="InterPro" id="IPR036322">
    <property type="entry name" value="WD40_repeat_dom_sf"/>
</dbReference>
<dbReference type="SUPFAM" id="SSF50978">
    <property type="entry name" value="WD40 repeat-like"/>
    <property type="match status" value="2"/>
</dbReference>
<evidence type="ECO:0000256" key="2">
    <source>
        <dbReference type="ARBA" id="ARBA00022737"/>
    </source>
</evidence>
<dbReference type="InterPro" id="IPR001680">
    <property type="entry name" value="WD40_rpt"/>
</dbReference>
<dbReference type="EMBL" id="QLNQ01000027">
    <property type="protein sequence ID" value="RCK59113.1"/>
    <property type="molecule type" value="Genomic_DNA"/>
</dbReference>
<dbReference type="AlphaFoldDB" id="A0A367XZS5"/>